<dbReference type="SUPFAM" id="SSF55347">
    <property type="entry name" value="Glyceraldehyde-3-phosphate dehydrogenase-like, C-terminal domain"/>
    <property type="match status" value="1"/>
</dbReference>
<dbReference type="Proteomes" id="UP001431776">
    <property type="component" value="Unassembled WGS sequence"/>
</dbReference>
<evidence type="ECO:0000259" key="1">
    <source>
        <dbReference type="Pfam" id="PF01408"/>
    </source>
</evidence>
<dbReference type="Gene3D" id="3.40.50.720">
    <property type="entry name" value="NAD(P)-binding Rossmann-like Domain"/>
    <property type="match status" value="1"/>
</dbReference>
<feature type="domain" description="GFO/IDH/MocA-like oxidoreductase" evidence="2">
    <location>
        <begin position="158"/>
        <end position="232"/>
    </location>
</feature>
<dbReference type="EMBL" id="JASCXX010000016">
    <property type="protein sequence ID" value="MDI6450052.1"/>
    <property type="molecule type" value="Genomic_DNA"/>
</dbReference>
<dbReference type="PANTHER" id="PTHR43377">
    <property type="entry name" value="BILIVERDIN REDUCTASE A"/>
    <property type="match status" value="1"/>
</dbReference>
<gene>
    <name evidence="3" type="ORF">QJ522_13415</name>
</gene>
<dbReference type="InterPro" id="IPR051450">
    <property type="entry name" value="Gfo/Idh/MocA_Oxidoreductases"/>
</dbReference>
<dbReference type="InterPro" id="IPR036291">
    <property type="entry name" value="NAD(P)-bd_dom_sf"/>
</dbReference>
<dbReference type="InterPro" id="IPR055170">
    <property type="entry name" value="GFO_IDH_MocA-like_dom"/>
</dbReference>
<evidence type="ECO:0000313" key="3">
    <source>
        <dbReference type="EMBL" id="MDI6450052.1"/>
    </source>
</evidence>
<sequence>MDETAKIRTAVVGAGKMGAIHAKVYSQLPDSELVGVVDTNPERAKQLAEKYGCAAYADCADILDNVDAVTIATPTVTHLQLAKVFLRHRIPVLIEKPLAASAREGRKIVSMARRFDTVVAVGHSERCNPVVQAMKRLNIEPKFIEAQRVSPYPFRSTDIGVVLDIMIHDIDIILSLAASKIRRVDAVGVGVIEGAEDICNARIAFDNGCIANITASRLALKTERRVRVFSRQAYLSVDYLKKSGIVIKTAPNTNVVEWIKQQREKGDFDWTSVNWPDLLHIEQLQIDDKEPVRLQQEAFLRAVKDRSFTPEVSAEEGLAALRCAQKILDAVKRHKWD</sequence>
<protein>
    <submittedName>
        <fullName evidence="3">Gfo/Idh/MocA family oxidoreductase</fullName>
    </submittedName>
</protein>
<name>A0AAW6TWM0_9BACT</name>
<dbReference type="InterPro" id="IPR000683">
    <property type="entry name" value="Gfo/Idh/MocA-like_OxRdtase_N"/>
</dbReference>
<organism evidence="3 4">
    <name type="scientific">Anaerobaca lacustris</name>
    <dbReference type="NCBI Taxonomy" id="3044600"/>
    <lineage>
        <taxon>Bacteria</taxon>
        <taxon>Pseudomonadati</taxon>
        <taxon>Planctomycetota</taxon>
        <taxon>Phycisphaerae</taxon>
        <taxon>Sedimentisphaerales</taxon>
        <taxon>Anaerobacaceae</taxon>
        <taxon>Anaerobaca</taxon>
    </lineage>
</organism>
<evidence type="ECO:0000313" key="4">
    <source>
        <dbReference type="Proteomes" id="UP001431776"/>
    </source>
</evidence>
<dbReference type="AlphaFoldDB" id="A0AAW6TWM0"/>
<feature type="domain" description="Gfo/Idh/MocA-like oxidoreductase N-terminal" evidence="1">
    <location>
        <begin position="7"/>
        <end position="123"/>
    </location>
</feature>
<dbReference type="Pfam" id="PF22725">
    <property type="entry name" value="GFO_IDH_MocA_C3"/>
    <property type="match status" value="1"/>
</dbReference>
<dbReference type="SUPFAM" id="SSF51735">
    <property type="entry name" value="NAD(P)-binding Rossmann-fold domains"/>
    <property type="match status" value="1"/>
</dbReference>
<dbReference type="Pfam" id="PF01408">
    <property type="entry name" value="GFO_IDH_MocA"/>
    <property type="match status" value="1"/>
</dbReference>
<dbReference type="GO" id="GO:0000166">
    <property type="term" value="F:nucleotide binding"/>
    <property type="evidence" value="ECO:0007669"/>
    <property type="project" value="InterPro"/>
</dbReference>
<dbReference type="RefSeq" id="WP_349245461.1">
    <property type="nucleotide sequence ID" value="NZ_JASCXX010000016.1"/>
</dbReference>
<dbReference type="Gene3D" id="3.30.360.10">
    <property type="entry name" value="Dihydrodipicolinate Reductase, domain 2"/>
    <property type="match status" value="1"/>
</dbReference>
<evidence type="ECO:0000259" key="2">
    <source>
        <dbReference type="Pfam" id="PF22725"/>
    </source>
</evidence>
<dbReference type="PANTHER" id="PTHR43377:SF1">
    <property type="entry name" value="BILIVERDIN REDUCTASE A"/>
    <property type="match status" value="1"/>
</dbReference>
<comment type="caution">
    <text evidence="3">The sequence shown here is derived from an EMBL/GenBank/DDBJ whole genome shotgun (WGS) entry which is preliminary data.</text>
</comment>
<keyword evidence="4" id="KW-1185">Reference proteome</keyword>
<reference evidence="3" key="1">
    <citation type="submission" date="2023-05" db="EMBL/GenBank/DDBJ databases">
        <title>Anaerotaeda fermentans gen. nov., sp. nov., a novel anaerobic planctomycete of the new family within the order Sedimentisphaerales isolated from Taman Peninsula, Russia.</title>
        <authorList>
            <person name="Khomyakova M.A."/>
            <person name="Merkel A.Y."/>
            <person name="Slobodkin A.I."/>
        </authorList>
    </citation>
    <scope>NUCLEOTIDE SEQUENCE</scope>
    <source>
        <strain evidence="3">M17dextr</strain>
    </source>
</reference>
<proteinExistence type="predicted"/>
<accession>A0AAW6TWM0</accession>